<dbReference type="PANTHER" id="PTHR43467">
    <property type="entry name" value="COBALT-PRECORRIN-2 C(20)-METHYLTRANSFERASE"/>
    <property type="match status" value="1"/>
</dbReference>
<dbReference type="CDD" id="cd11645">
    <property type="entry name" value="Precorrin_2_C20_MT"/>
    <property type="match status" value="1"/>
</dbReference>
<dbReference type="Proteomes" id="UP000186406">
    <property type="component" value="Unassembled WGS sequence"/>
</dbReference>
<evidence type="ECO:0000256" key="5">
    <source>
        <dbReference type="ARBA" id="ARBA00022679"/>
    </source>
</evidence>
<gene>
    <name evidence="9" type="ORF">SAMN02745172_01198</name>
</gene>
<dbReference type="GO" id="GO:0030788">
    <property type="term" value="F:precorrin-2 C20-methyltransferase activity"/>
    <property type="evidence" value="ECO:0007669"/>
    <property type="project" value="InterPro"/>
</dbReference>
<dbReference type="RefSeq" id="WP_073626558.1">
    <property type="nucleotide sequence ID" value="NZ_FRXO01000002.1"/>
</dbReference>
<evidence type="ECO:0000256" key="4">
    <source>
        <dbReference type="ARBA" id="ARBA00022603"/>
    </source>
</evidence>
<protein>
    <submittedName>
        <fullName evidence="9">Precorrin-2/cobalt-factor-2 C20-methyltransferase</fullName>
    </submittedName>
</protein>
<dbReference type="InterPro" id="IPR003043">
    <property type="entry name" value="Uropor_MeTrfase_CS"/>
</dbReference>
<dbReference type="STRING" id="1123029.SAMN02745172_01198"/>
<organism evidence="9 10">
    <name type="scientific">Pseudoxanthobacter soli DSM 19599</name>
    <dbReference type="NCBI Taxonomy" id="1123029"/>
    <lineage>
        <taxon>Bacteria</taxon>
        <taxon>Pseudomonadati</taxon>
        <taxon>Pseudomonadota</taxon>
        <taxon>Alphaproteobacteria</taxon>
        <taxon>Hyphomicrobiales</taxon>
        <taxon>Segnochrobactraceae</taxon>
        <taxon>Pseudoxanthobacter</taxon>
    </lineage>
</organism>
<dbReference type="PROSITE" id="PS00839">
    <property type="entry name" value="SUMT_1"/>
    <property type="match status" value="1"/>
</dbReference>
<dbReference type="InterPro" id="IPR006364">
    <property type="entry name" value="CobI/CbiL/CobIJ_dom"/>
</dbReference>
<dbReference type="InterPro" id="IPR012382">
    <property type="entry name" value="CobI/CbiL"/>
</dbReference>
<evidence type="ECO:0000259" key="8">
    <source>
        <dbReference type="Pfam" id="PF00590"/>
    </source>
</evidence>
<proteinExistence type="inferred from homology"/>
<dbReference type="PIRSF" id="PIRSF036427">
    <property type="entry name" value="Precrrn-2_mtase"/>
    <property type="match status" value="1"/>
</dbReference>
<dbReference type="OrthoDB" id="9804789at2"/>
<dbReference type="NCBIfam" id="NF004647">
    <property type="entry name" value="PRK05990.1"/>
    <property type="match status" value="1"/>
</dbReference>
<dbReference type="SUPFAM" id="SSF53790">
    <property type="entry name" value="Tetrapyrrole methylase"/>
    <property type="match status" value="1"/>
</dbReference>
<keyword evidence="3" id="KW-0169">Cobalamin biosynthesis</keyword>
<evidence type="ECO:0000256" key="2">
    <source>
        <dbReference type="ARBA" id="ARBA00005879"/>
    </source>
</evidence>
<keyword evidence="4 9" id="KW-0489">Methyltransferase</keyword>
<evidence type="ECO:0000313" key="10">
    <source>
        <dbReference type="Proteomes" id="UP000186406"/>
    </source>
</evidence>
<comment type="similarity">
    <text evidence="2 7">Belongs to the precorrin methyltransferase family.</text>
</comment>
<comment type="pathway">
    <text evidence="1">Cofactor biosynthesis; adenosylcobalamin biosynthesis.</text>
</comment>
<dbReference type="InterPro" id="IPR014777">
    <property type="entry name" value="4pyrrole_Mease_sub1"/>
</dbReference>
<evidence type="ECO:0000256" key="7">
    <source>
        <dbReference type="PIRNR" id="PIRNR036427"/>
    </source>
</evidence>
<name>A0A1M7ZDD0_9HYPH</name>
<keyword evidence="10" id="KW-1185">Reference proteome</keyword>
<evidence type="ECO:0000256" key="3">
    <source>
        <dbReference type="ARBA" id="ARBA00022573"/>
    </source>
</evidence>
<dbReference type="EMBL" id="FRXO01000002">
    <property type="protein sequence ID" value="SHO62890.1"/>
    <property type="molecule type" value="Genomic_DNA"/>
</dbReference>
<sequence length="253" mass="26671">MSAALETAPGRLYGVGLGPGDPELVTLKAVRVLASADVIACFAKAGNAGRAATILANPALAGHVRPGVRVLALDYPVTTEIHRHHPDYRAAIAAFYDNASARVAAALDAGDTVAVVSEGDPLFYGSYMHLHVRLSGRYRTEVIPGVTAFSGCSAEAGLPLVQGDDVLTVLPGTLDEDDLVRHLAGGEAAVIMKLGRNLPKVRRALMRVGKLERALYVERGTMADGASRRLVDQPDEGAPYFSLVLVPGWEGRP</sequence>
<dbReference type="AlphaFoldDB" id="A0A1M7ZDD0"/>
<dbReference type="Gene3D" id="3.30.950.10">
    <property type="entry name" value="Methyltransferase, Cobalt-precorrin-4 Transmethylase, Domain 2"/>
    <property type="match status" value="1"/>
</dbReference>
<evidence type="ECO:0000313" key="9">
    <source>
        <dbReference type="EMBL" id="SHO62890.1"/>
    </source>
</evidence>
<evidence type="ECO:0000256" key="1">
    <source>
        <dbReference type="ARBA" id="ARBA00004953"/>
    </source>
</evidence>
<dbReference type="GO" id="GO:0032259">
    <property type="term" value="P:methylation"/>
    <property type="evidence" value="ECO:0007669"/>
    <property type="project" value="UniProtKB-KW"/>
</dbReference>
<dbReference type="Gene3D" id="3.40.1010.10">
    <property type="entry name" value="Cobalt-precorrin-4 Transmethylase, Domain 1"/>
    <property type="match status" value="1"/>
</dbReference>
<feature type="domain" description="Tetrapyrrole methylase" evidence="8">
    <location>
        <begin position="11"/>
        <end position="225"/>
    </location>
</feature>
<keyword evidence="5 9" id="KW-0808">Transferase</keyword>
<dbReference type="GO" id="GO:0009236">
    <property type="term" value="P:cobalamin biosynthetic process"/>
    <property type="evidence" value="ECO:0007669"/>
    <property type="project" value="UniProtKB-UniRule"/>
</dbReference>
<dbReference type="InterPro" id="IPR014776">
    <property type="entry name" value="4pyrrole_Mease_sub2"/>
</dbReference>
<keyword evidence="6" id="KW-0949">S-adenosyl-L-methionine</keyword>
<accession>A0A1M7ZDD0</accession>
<dbReference type="InterPro" id="IPR000878">
    <property type="entry name" value="4pyrrol_Mease"/>
</dbReference>
<evidence type="ECO:0000256" key="6">
    <source>
        <dbReference type="ARBA" id="ARBA00022691"/>
    </source>
</evidence>
<dbReference type="Pfam" id="PF00590">
    <property type="entry name" value="TP_methylase"/>
    <property type="match status" value="1"/>
</dbReference>
<dbReference type="UniPathway" id="UPA00148"/>
<dbReference type="InterPro" id="IPR035996">
    <property type="entry name" value="4pyrrol_Methylase_sf"/>
</dbReference>
<dbReference type="NCBIfam" id="TIGR01467">
    <property type="entry name" value="cobI_cbiL"/>
    <property type="match status" value="1"/>
</dbReference>
<dbReference type="PANTHER" id="PTHR43467:SF2">
    <property type="entry name" value="COBALT-PRECORRIN-2 C(20)-METHYLTRANSFERASE"/>
    <property type="match status" value="1"/>
</dbReference>
<reference evidence="9 10" key="1">
    <citation type="submission" date="2016-12" db="EMBL/GenBank/DDBJ databases">
        <authorList>
            <person name="Song W.-J."/>
            <person name="Kurnit D.M."/>
        </authorList>
    </citation>
    <scope>NUCLEOTIDE SEQUENCE [LARGE SCALE GENOMIC DNA]</scope>
    <source>
        <strain evidence="9 10">DSM 19599</strain>
    </source>
</reference>